<keyword evidence="12 16" id="KW-0804">Transcription</keyword>
<comment type="subcellular location">
    <subcellularLocation>
        <location evidence="16 17">Host cytoplasm</location>
    </subcellularLocation>
    <subcellularLocation>
        <location evidence="16 17">Host nucleus</location>
    </subcellularLocation>
</comment>
<evidence type="ECO:0000256" key="14">
    <source>
        <dbReference type="ARBA" id="ARBA00023280"/>
    </source>
</evidence>
<dbReference type="InterPro" id="IPR038575">
    <property type="entry name" value="E6_sf"/>
</dbReference>
<evidence type="ECO:0000256" key="17">
    <source>
        <dbReference type="RuleBase" id="RU363123"/>
    </source>
</evidence>
<evidence type="ECO:0000256" key="5">
    <source>
        <dbReference type="ARBA" id="ARBA00022632"/>
    </source>
</evidence>
<dbReference type="GO" id="GO:0042025">
    <property type="term" value="C:host cell nucleus"/>
    <property type="evidence" value="ECO:0007669"/>
    <property type="project" value="UniProtKB-SubCell"/>
</dbReference>
<dbReference type="Gene3D" id="3.30.240.40">
    <property type="entry name" value="E6 early regulatory protein"/>
    <property type="match status" value="2"/>
</dbReference>
<keyword evidence="4 16" id="KW-0945">Host-virus interaction</keyword>
<evidence type="ECO:0000256" key="16">
    <source>
        <dbReference type="HAMAP-Rule" id="MF_04006"/>
    </source>
</evidence>
<keyword evidence="9 16" id="KW-0805">Transcription regulation</keyword>
<dbReference type="InterPro" id="IPR001334">
    <property type="entry name" value="E6"/>
</dbReference>
<dbReference type="GO" id="GO:0006355">
    <property type="term" value="P:regulation of DNA-templated transcription"/>
    <property type="evidence" value="ECO:0007669"/>
    <property type="project" value="UniProtKB-UniRule"/>
</dbReference>
<evidence type="ECO:0000256" key="9">
    <source>
        <dbReference type="ARBA" id="ARBA00023015"/>
    </source>
</evidence>
<keyword evidence="5 16" id="KW-1090">Inhibition of host innate immune response by virus</keyword>
<comment type="function">
    <text evidence="16">Plays a major role in the induction and maintenance of cellular transformation. E6 associates with host UBE3A/E6-AP ubiquitin-protein ligase and modulates its activity. Protects host keratinocytes from apoptosis by mediating the degradation of host BAK1. May also inhibit host immune response.</text>
</comment>
<keyword evidence="11 16" id="KW-0010">Activator</keyword>
<dbReference type="SUPFAM" id="SSF161229">
    <property type="entry name" value="E6 C-terminal domain-like"/>
    <property type="match status" value="2"/>
</dbReference>
<evidence type="ECO:0000256" key="8">
    <source>
        <dbReference type="ARBA" id="ARBA00022833"/>
    </source>
</evidence>
<dbReference type="EMBL" id="MH777351">
    <property type="protein sequence ID" value="AYA94913.1"/>
    <property type="molecule type" value="Genomic_DNA"/>
</dbReference>
<evidence type="ECO:0000256" key="3">
    <source>
        <dbReference type="ARBA" id="ARBA00022562"/>
    </source>
</evidence>
<evidence type="ECO:0000256" key="1">
    <source>
        <dbReference type="ARBA" id="ARBA00006346"/>
    </source>
</evidence>
<keyword evidence="10 16" id="KW-0238">DNA-binding</keyword>
<protein>
    <recommendedName>
        <fullName evidence="16 17">Protein E6</fullName>
    </recommendedName>
</protein>
<evidence type="ECO:0000256" key="4">
    <source>
        <dbReference type="ARBA" id="ARBA00022581"/>
    </source>
</evidence>
<evidence type="ECO:0000256" key="12">
    <source>
        <dbReference type="ARBA" id="ARBA00023163"/>
    </source>
</evidence>
<evidence type="ECO:0000256" key="13">
    <source>
        <dbReference type="ARBA" id="ARBA00023200"/>
    </source>
</evidence>
<dbReference type="GO" id="GO:0003677">
    <property type="term" value="F:DNA binding"/>
    <property type="evidence" value="ECO:0007669"/>
    <property type="project" value="UniProtKB-UniRule"/>
</dbReference>
<evidence type="ECO:0000256" key="11">
    <source>
        <dbReference type="ARBA" id="ARBA00023159"/>
    </source>
</evidence>
<dbReference type="GO" id="GO:0052170">
    <property type="term" value="P:symbiont-mediated suppression of host innate immune response"/>
    <property type="evidence" value="ECO:0007669"/>
    <property type="project" value="UniProtKB-KW"/>
</dbReference>
<keyword evidence="3 16" id="KW-1048">Host nucleus</keyword>
<dbReference type="GO" id="GO:0039502">
    <property type="term" value="P:symbiont-mediated suppression of host type I interferon-mediated signaling pathway"/>
    <property type="evidence" value="ECO:0007669"/>
    <property type="project" value="UniProtKB-UniRule"/>
</dbReference>
<comment type="subunit">
    <text evidence="16">Forms homodimers. Interacts with ubiquitin-protein ligase UBE3A/E6-AP; this interaction stimulates UBE3A ubiquitin activity. Interacts with host BAK1.</text>
</comment>
<dbReference type="GO" id="GO:0052150">
    <property type="term" value="P:symbiont-mediated perturbation of host apoptosis"/>
    <property type="evidence" value="ECO:0007669"/>
    <property type="project" value="UniProtKB-KW"/>
</dbReference>
<evidence type="ECO:0000256" key="10">
    <source>
        <dbReference type="ARBA" id="ARBA00023125"/>
    </source>
</evidence>
<dbReference type="GO" id="GO:0006351">
    <property type="term" value="P:DNA-templated transcription"/>
    <property type="evidence" value="ECO:0007669"/>
    <property type="project" value="UniProtKB-UniRule"/>
</dbReference>
<dbReference type="GO" id="GO:0039648">
    <property type="term" value="P:symbiont-mediated perturbation of host ubiquitin-like protein modification"/>
    <property type="evidence" value="ECO:0007669"/>
    <property type="project" value="UniProtKB-UniRule"/>
</dbReference>
<keyword evidence="15 16" id="KW-1119">Modulation of host cell apoptosis by virus</keyword>
<comment type="similarity">
    <text evidence="1 16 17">Belongs to the papillomaviridae E6 protein family.</text>
</comment>
<dbReference type="GO" id="GO:0008270">
    <property type="term" value="F:zinc ion binding"/>
    <property type="evidence" value="ECO:0007669"/>
    <property type="project" value="UniProtKB-KW"/>
</dbReference>
<accession>A0A385PNT0</accession>
<dbReference type="Pfam" id="PF00518">
    <property type="entry name" value="E6"/>
    <property type="match status" value="1"/>
</dbReference>
<evidence type="ECO:0000256" key="15">
    <source>
        <dbReference type="ARBA" id="ARBA00023323"/>
    </source>
</evidence>
<keyword evidence="6 16" id="KW-0479">Metal-binding</keyword>
<reference evidence="18" key="1">
    <citation type="journal article" date="2018" name="Nat. Med.">
        <title>Expanded skin virome in DOCK8-deficient patients.</title>
        <authorList>
            <consortium name="NISC Comparative Sequencing Program"/>
            <person name="Tirosh O."/>
            <person name="Conlan S."/>
            <person name="Deming C."/>
            <person name="Lee-Lin S.Q."/>
            <person name="Huang X."/>
            <person name="Su H.C."/>
            <person name="Freeman A.F."/>
            <person name="Segre J.A."/>
            <person name="Kong H.H."/>
        </authorList>
    </citation>
    <scope>NUCLEOTIDE SEQUENCE</scope>
    <source>
        <strain evidence="18">HPV-mSK_210</strain>
    </source>
</reference>
<name>A0A385PNT0_9PAPI</name>
<feature type="zinc finger region" evidence="16">
    <location>
        <begin position="27"/>
        <end position="63"/>
    </location>
</feature>
<keyword evidence="13 16" id="KW-1035">Host cytoplasm</keyword>
<dbReference type="GO" id="GO:0030430">
    <property type="term" value="C:host cell cytoplasm"/>
    <property type="evidence" value="ECO:0007669"/>
    <property type="project" value="UniProtKB-SubCell"/>
</dbReference>
<dbReference type="HAMAP" id="MF_04006">
    <property type="entry name" value="HPV_E6"/>
    <property type="match status" value="1"/>
</dbReference>
<sequence>MDARFPVILSDYCTYFDIPFFDLKLKCVFCKYYLSLNELADFYEKDLRLVWKDNCCFACCPKCLRLSATYEYNNYFVCCVSGTTLEFLQSKSLNDIIIRCMFCLRKLTYTEKIQHSLQERFCLVRGHWRGWCRFCTKKE</sequence>
<keyword evidence="7 16" id="KW-0863">Zinc-finger</keyword>
<evidence type="ECO:0000256" key="6">
    <source>
        <dbReference type="ARBA" id="ARBA00022723"/>
    </source>
</evidence>
<keyword evidence="2 16" id="KW-0244">Early protein</keyword>
<gene>
    <name evidence="16" type="primary">E6</name>
</gene>
<keyword evidence="8 16" id="KW-0862">Zinc</keyword>
<evidence type="ECO:0000256" key="7">
    <source>
        <dbReference type="ARBA" id="ARBA00022771"/>
    </source>
</evidence>
<evidence type="ECO:0000256" key="2">
    <source>
        <dbReference type="ARBA" id="ARBA00022518"/>
    </source>
</evidence>
<comment type="caution">
    <text evidence="16">Lacks conserved residue(s) required for the propagation of feature annotation.</text>
</comment>
<organism evidence="18">
    <name type="scientific">Human papillomavirus</name>
    <dbReference type="NCBI Taxonomy" id="10566"/>
    <lineage>
        <taxon>Viruses</taxon>
        <taxon>Monodnaviria</taxon>
        <taxon>Shotokuvirae</taxon>
        <taxon>Cossaviricota</taxon>
        <taxon>Papovaviricetes</taxon>
        <taxon>Zurhausenvirales</taxon>
        <taxon>Papillomaviridae</taxon>
    </lineage>
</organism>
<evidence type="ECO:0000313" key="18">
    <source>
        <dbReference type="EMBL" id="AYA94913.1"/>
    </source>
</evidence>
<keyword evidence="14 16" id="KW-0899">Viral immunoevasion</keyword>
<proteinExistence type="inferred from homology"/>